<dbReference type="CDD" id="cd23794">
    <property type="entry name" value="UBCc_UBE2F_UBE2M"/>
    <property type="match status" value="1"/>
</dbReference>
<evidence type="ECO:0000313" key="12">
    <source>
        <dbReference type="EnsemblPlants" id="Pp3c26_11990V3.3"/>
    </source>
</evidence>
<dbReference type="GO" id="GO:0019788">
    <property type="term" value="F:NEDD8 transferase activity"/>
    <property type="evidence" value="ECO:0007669"/>
    <property type="project" value="UniProtKB-ARBA"/>
</dbReference>
<keyword evidence="3 8" id="KW-0547">Nucleotide-binding</keyword>
<feature type="region of interest" description="Disordered" evidence="9">
    <location>
        <begin position="9"/>
        <end position="28"/>
    </location>
</feature>
<accession>A0A7I4D2H7</accession>
<evidence type="ECO:0000256" key="10">
    <source>
        <dbReference type="SAM" id="Phobius"/>
    </source>
</evidence>
<dbReference type="PROSITE" id="PS00183">
    <property type="entry name" value="UBC_1"/>
    <property type="match status" value="1"/>
</dbReference>
<keyword evidence="13" id="KW-1185">Reference proteome</keyword>
<sequence length="159" mass="18197">MIKLFSVKQKQKEDAQNNNGRPIKKQSAGELRVQKDISELNLAKTISIHFPNGKDNLLNFEITIRPDEGYYQGGTFVFSFSISQVYPHEAPKVKCKTKVYHPNIDLEGNVCLNILREDWKPVLSINSIIYGLQYLFLVSAYLFIGLSNFPYLKRDTAPL</sequence>
<evidence type="ECO:0000259" key="11">
    <source>
        <dbReference type="PROSITE" id="PS50127"/>
    </source>
</evidence>
<dbReference type="Pfam" id="PF00179">
    <property type="entry name" value="UQ_con"/>
    <property type="match status" value="1"/>
</dbReference>
<evidence type="ECO:0000256" key="3">
    <source>
        <dbReference type="ARBA" id="ARBA00022741"/>
    </source>
</evidence>
<reference evidence="12 13" key="2">
    <citation type="journal article" date="2018" name="Plant J.">
        <title>The Physcomitrella patens chromosome-scale assembly reveals moss genome structure and evolution.</title>
        <authorList>
            <person name="Lang D."/>
            <person name="Ullrich K.K."/>
            <person name="Murat F."/>
            <person name="Fuchs J."/>
            <person name="Jenkins J."/>
            <person name="Haas F.B."/>
            <person name="Piednoel M."/>
            <person name="Gundlach H."/>
            <person name="Van Bel M."/>
            <person name="Meyberg R."/>
            <person name="Vives C."/>
            <person name="Morata J."/>
            <person name="Symeonidi A."/>
            <person name="Hiss M."/>
            <person name="Muchero W."/>
            <person name="Kamisugi Y."/>
            <person name="Saleh O."/>
            <person name="Blanc G."/>
            <person name="Decker E.L."/>
            <person name="van Gessel N."/>
            <person name="Grimwood J."/>
            <person name="Hayes R.D."/>
            <person name="Graham S.W."/>
            <person name="Gunter L.E."/>
            <person name="McDaniel S.F."/>
            <person name="Hoernstein S.N.W."/>
            <person name="Larsson A."/>
            <person name="Li F.W."/>
            <person name="Perroud P.F."/>
            <person name="Phillips J."/>
            <person name="Ranjan P."/>
            <person name="Rokshar D.S."/>
            <person name="Rothfels C.J."/>
            <person name="Schneider L."/>
            <person name="Shu S."/>
            <person name="Stevenson D.W."/>
            <person name="Thummler F."/>
            <person name="Tillich M."/>
            <person name="Villarreal Aguilar J.C."/>
            <person name="Widiez T."/>
            <person name="Wong G.K."/>
            <person name="Wymore A."/>
            <person name="Zhang Y."/>
            <person name="Zimmer A.D."/>
            <person name="Quatrano R.S."/>
            <person name="Mayer K.F.X."/>
            <person name="Goodstein D."/>
            <person name="Casacuberta J.M."/>
            <person name="Vandepoele K."/>
            <person name="Reski R."/>
            <person name="Cuming A.C."/>
            <person name="Tuskan G.A."/>
            <person name="Maumus F."/>
            <person name="Salse J."/>
            <person name="Schmutz J."/>
            <person name="Rensing S.A."/>
        </authorList>
    </citation>
    <scope>NUCLEOTIDE SEQUENCE [LARGE SCALE GENOMIC DNA]</scope>
    <source>
        <strain evidence="12 13">cv. Gransden 2004</strain>
    </source>
</reference>
<dbReference type="InterPro" id="IPR050113">
    <property type="entry name" value="Ub_conjugating_enzyme"/>
</dbReference>
<dbReference type="Gene3D" id="3.10.110.10">
    <property type="entry name" value="Ubiquitin Conjugating Enzyme"/>
    <property type="match status" value="1"/>
</dbReference>
<protein>
    <recommendedName>
        <fullName evidence="11">UBC core domain-containing protein</fullName>
    </recommendedName>
</protein>
<dbReference type="FunFam" id="3.10.110.10:FF:000005">
    <property type="entry name" value="NEDD8-conjugating enzyme Ubc12"/>
    <property type="match status" value="1"/>
</dbReference>
<dbReference type="SUPFAM" id="SSF54495">
    <property type="entry name" value="UBC-like"/>
    <property type="match status" value="1"/>
</dbReference>
<evidence type="ECO:0000256" key="9">
    <source>
        <dbReference type="SAM" id="MobiDB-lite"/>
    </source>
</evidence>
<evidence type="ECO:0000256" key="6">
    <source>
        <dbReference type="ARBA" id="ARBA00058311"/>
    </source>
</evidence>
<keyword evidence="10" id="KW-1133">Transmembrane helix</keyword>
<dbReference type="AlphaFoldDB" id="A0A7I4D2H7"/>
<dbReference type="InterPro" id="IPR016135">
    <property type="entry name" value="UBQ-conjugating_enzyme/RWD"/>
</dbReference>
<feature type="transmembrane region" description="Helical" evidence="10">
    <location>
        <begin position="122"/>
        <end position="144"/>
    </location>
</feature>
<comment type="similarity">
    <text evidence="8">Belongs to the ubiquitin-conjugating enzyme family.</text>
</comment>
<evidence type="ECO:0000313" key="13">
    <source>
        <dbReference type="Proteomes" id="UP000006727"/>
    </source>
</evidence>
<feature type="active site" description="Glycyl thioester intermediate" evidence="7">
    <location>
        <position position="111"/>
    </location>
</feature>
<evidence type="ECO:0000256" key="7">
    <source>
        <dbReference type="PROSITE-ProRule" id="PRU10133"/>
    </source>
</evidence>
<comment type="function">
    <text evidence="6">Accepts the ubiquitin-like protein NEDD8/RUB1 from the ECR1-AXR1 E1 complex and catalyzes its covalent attachment to other proteins.</text>
</comment>
<dbReference type="InterPro" id="IPR000608">
    <property type="entry name" value="UBC"/>
</dbReference>
<dbReference type="PANTHER" id="PTHR24067">
    <property type="entry name" value="UBIQUITIN-CONJUGATING ENZYME E2"/>
    <property type="match status" value="1"/>
</dbReference>
<proteinExistence type="inferred from homology"/>
<evidence type="ECO:0000256" key="5">
    <source>
        <dbReference type="ARBA" id="ARBA00022840"/>
    </source>
</evidence>
<dbReference type="Proteomes" id="UP000006727">
    <property type="component" value="Chromosome 26"/>
</dbReference>
<dbReference type="InterPro" id="IPR023313">
    <property type="entry name" value="UBQ-conjugating_AS"/>
</dbReference>
<keyword evidence="10" id="KW-0472">Membrane</keyword>
<feature type="domain" description="UBC core" evidence="11">
    <location>
        <begin position="28"/>
        <end position="159"/>
    </location>
</feature>
<dbReference type="EnsemblPlants" id="Pp3c26_11990V3.3">
    <property type="protein sequence ID" value="Pp3c26_11990V3.3"/>
    <property type="gene ID" value="Pp3c26_11990"/>
</dbReference>
<organism evidence="12 13">
    <name type="scientific">Physcomitrium patens</name>
    <name type="common">Spreading-leaved earth moss</name>
    <name type="synonym">Physcomitrella patens</name>
    <dbReference type="NCBI Taxonomy" id="3218"/>
    <lineage>
        <taxon>Eukaryota</taxon>
        <taxon>Viridiplantae</taxon>
        <taxon>Streptophyta</taxon>
        <taxon>Embryophyta</taxon>
        <taxon>Bryophyta</taxon>
        <taxon>Bryophytina</taxon>
        <taxon>Bryopsida</taxon>
        <taxon>Funariidae</taxon>
        <taxon>Funariales</taxon>
        <taxon>Funariaceae</taxon>
        <taxon>Physcomitrium</taxon>
    </lineage>
</organism>
<dbReference type="EMBL" id="ABEU02000026">
    <property type="status" value="NOT_ANNOTATED_CDS"/>
    <property type="molecule type" value="Genomic_DNA"/>
</dbReference>
<keyword evidence="4 8" id="KW-0833">Ubl conjugation pathway</keyword>
<evidence type="ECO:0000256" key="2">
    <source>
        <dbReference type="ARBA" id="ARBA00022679"/>
    </source>
</evidence>
<dbReference type="Gramene" id="Pp3c26_11990V3.3">
    <property type="protein sequence ID" value="Pp3c26_11990V3.3"/>
    <property type="gene ID" value="Pp3c26_11990"/>
</dbReference>
<gene>
    <name evidence="12" type="primary">LOC112278181</name>
</gene>
<dbReference type="SMART" id="SM00212">
    <property type="entry name" value="UBCc"/>
    <property type="match status" value="1"/>
</dbReference>
<reference evidence="12" key="3">
    <citation type="submission" date="2020-12" db="UniProtKB">
        <authorList>
            <consortium name="EnsemblPlants"/>
        </authorList>
    </citation>
    <scope>IDENTIFICATION</scope>
</reference>
<keyword evidence="10" id="KW-0812">Transmembrane</keyword>
<keyword evidence="2" id="KW-0808">Transferase</keyword>
<dbReference type="PROSITE" id="PS50127">
    <property type="entry name" value="UBC_2"/>
    <property type="match status" value="1"/>
</dbReference>
<comment type="pathway">
    <text evidence="1">Protein modification; protein neddylation.</text>
</comment>
<name>A0A7I4D2H7_PHYPA</name>
<evidence type="ECO:0000256" key="4">
    <source>
        <dbReference type="ARBA" id="ARBA00022786"/>
    </source>
</evidence>
<dbReference type="GO" id="GO:0005524">
    <property type="term" value="F:ATP binding"/>
    <property type="evidence" value="ECO:0007669"/>
    <property type="project" value="UniProtKB-UniRule"/>
</dbReference>
<reference evidence="12 13" key="1">
    <citation type="journal article" date="2008" name="Science">
        <title>The Physcomitrella genome reveals evolutionary insights into the conquest of land by plants.</title>
        <authorList>
            <person name="Rensing S."/>
            <person name="Lang D."/>
            <person name="Zimmer A."/>
            <person name="Terry A."/>
            <person name="Salamov A."/>
            <person name="Shapiro H."/>
            <person name="Nishiyama T."/>
            <person name="Perroud P.-F."/>
            <person name="Lindquist E."/>
            <person name="Kamisugi Y."/>
            <person name="Tanahashi T."/>
            <person name="Sakakibara K."/>
            <person name="Fujita T."/>
            <person name="Oishi K."/>
            <person name="Shin-I T."/>
            <person name="Kuroki Y."/>
            <person name="Toyoda A."/>
            <person name="Suzuki Y."/>
            <person name="Hashimoto A."/>
            <person name="Yamaguchi K."/>
            <person name="Sugano A."/>
            <person name="Kohara Y."/>
            <person name="Fujiyama A."/>
            <person name="Anterola A."/>
            <person name="Aoki S."/>
            <person name="Ashton N."/>
            <person name="Barbazuk W.B."/>
            <person name="Barker E."/>
            <person name="Bennetzen J."/>
            <person name="Bezanilla M."/>
            <person name="Blankenship R."/>
            <person name="Cho S.H."/>
            <person name="Dutcher S."/>
            <person name="Estelle M."/>
            <person name="Fawcett J.A."/>
            <person name="Gundlach H."/>
            <person name="Hanada K."/>
            <person name="Heyl A."/>
            <person name="Hicks K.A."/>
            <person name="Hugh J."/>
            <person name="Lohr M."/>
            <person name="Mayer K."/>
            <person name="Melkozernov A."/>
            <person name="Murata T."/>
            <person name="Nelson D."/>
            <person name="Pils B."/>
            <person name="Prigge M."/>
            <person name="Reiss B."/>
            <person name="Renner T."/>
            <person name="Rombauts S."/>
            <person name="Rushton P."/>
            <person name="Sanderfoot A."/>
            <person name="Schween G."/>
            <person name="Shiu S.-H."/>
            <person name="Stueber K."/>
            <person name="Theodoulou F.L."/>
            <person name="Tu H."/>
            <person name="Van de Peer Y."/>
            <person name="Verrier P.J."/>
            <person name="Waters E."/>
            <person name="Wood A."/>
            <person name="Yang L."/>
            <person name="Cove D."/>
            <person name="Cuming A."/>
            <person name="Hasebe M."/>
            <person name="Lucas S."/>
            <person name="Mishler D.B."/>
            <person name="Reski R."/>
            <person name="Grigoriev I."/>
            <person name="Quatrano R.S."/>
            <person name="Boore J.L."/>
        </authorList>
    </citation>
    <scope>NUCLEOTIDE SEQUENCE [LARGE SCALE GENOMIC DNA]</scope>
    <source>
        <strain evidence="12 13">cv. Gransden 2004</strain>
    </source>
</reference>
<keyword evidence="5 8" id="KW-0067">ATP-binding</keyword>
<evidence type="ECO:0000256" key="8">
    <source>
        <dbReference type="RuleBase" id="RU362109"/>
    </source>
</evidence>
<evidence type="ECO:0000256" key="1">
    <source>
        <dbReference type="ARBA" id="ARBA00005032"/>
    </source>
</evidence>